<proteinExistence type="predicted"/>
<sequence>MTSPPPRLGPLTFTEVFDLPVTVDLRTAARALGICTQTAYRLIHRGVFPCPVLRVGGLFRVPTTPLMRTLGIEERPVYAVDLDAGMGAGQDDGA</sequence>
<accession>A0ABW7RI59</accession>
<dbReference type="EMBL" id="JBIRGH010000018">
    <property type="protein sequence ID" value="MFH8587760.1"/>
    <property type="molecule type" value="Genomic_DNA"/>
</dbReference>
<dbReference type="GeneID" id="97377011"/>
<organism evidence="1 2">
    <name type="scientific">Streptomyces celluloflavus</name>
    <dbReference type="NCBI Taxonomy" id="58344"/>
    <lineage>
        <taxon>Bacteria</taxon>
        <taxon>Bacillati</taxon>
        <taxon>Actinomycetota</taxon>
        <taxon>Actinomycetes</taxon>
        <taxon>Kitasatosporales</taxon>
        <taxon>Streptomycetaceae</taxon>
        <taxon>Streptomyces</taxon>
    </lineage>
</organism>
<name>A0ABW7RI59_9ACTN</name>
<evidence type="ECO:0000313" key="2">
    <source>
        <dbReference type="Proteomes" id="UP001610990"/>
    </source>
</evidence>
<dbReference type="Proteomes" id="UP001610990">
    <property type="component" value="Unassembled WGS sequence"/>
</dbReference>
<comment type="caution">
    <text evidence="1">The sequence shown here is derived from an EMBL/GenBank/DDBJ whole genome shotgun (WGS) entry which is preliminary data.</text>
</comment>
<gene>
    <name evidence="1" type="ORF">ACH4GP_25735</name>
</gene>
<protein>
    <submittedName>
        <fullName evidence="1">Helix-turn-helix transcriptional regulator</fullName>
    </submittedName>
</protein>
<evidence type="ECO:0000313" key="1">
    <source>
        <dbReference type="EMBL" id="MFH8587760.1"/>
    </source>
</evidence>
<keyword evidence="2" id="KW-1185">Reference proteome</keyword>
<reference evidence="1 2" key="1">
    <citation type="submission" date="2024-10" db="EMBL/GenBank/DDBJ databases">
        <title>The Natural Products Discovery Center: Release of the First 8490 Sequenced Strains for Exploring Actinobacteria Biosynthetic Diversity.</title>
        <authorList>
            <person name="Kalkreuter E."/>
            <person name="Kautsar S.A."/>
            <person name="Yang D."/>
            <person name="Bader C.D."/>
            <person name="Teijaro C.N."/>
            <person name="Fluegel L."/>
            <person name="Davis C.M."/>
            <person name="Simpson J.R."/>
            <person name="Lauterbach L."/>
            <person name="Steele A.D."/>
            <person name="Gui C."/>
            <person name="Meng S."/>
            <person name="Li G."/>
            <person name="Viehrig K."/>
            <person name="Ye F."/>
            <person name="Su P."/>
            <person name="Kiefer A.F."/>
            <person name="Nichols A."/>
            <person name="Cepeda A.J."/>
            <person name="Yan W."/>
            <person name="Fan B."/>
            <person name="Jiang Y."/>
            <person name="Adhikari A."/>
            <person name="Zheng C.-J."/>
            <person name="Schuster L."/>
            <person name="Cowan T.M."/>
            <person name="Smanski M.J."/>
            <person name="Chevrette M.G."/>
            <person name="De Carvalho L.P.S."/>
            <person name="Shen B."/>
        </authorList>
    </citation>
    <scope>NUCLEOTIDE SEQUENCE [LARGE SCALE GENOMIC DNA]</scope>
    <source>
        <strain evidence="1 2">NPDC018013</strain>
    </source>
</reference>
<dbReference type="RefSeq" id="WP_052859874.1">
    <property type="nucleotide sequence ID" value="NZ_JBHVEP010000016.1"/>
</dbReference>